<dbReference type="HOGENOM" id="CLU_1761213_0_0_1"/>
<dbReference type="eggNOG" id="ENOG502QXRC">
    <property type="taxonomic scope" value="Eukaryota"/>
</dbReference>
<sequence>MVGLRKDVLLKPYAEDGIETEIMRIYNLSEPPRFLFTIKEESRKDLESEDGKSGAGRSRKGSRNKSLSEILASVETRFETPLSSPKFFTPPLAPMDHNLGGVSSPRCYPRGFNHNFFLSILSFSGSPMMNAFRSMGIQSLNFDVNDFT</sequence>
<dbReference type="STRING" id="13333.W1PCV9"/>
<dbReference type="EMBL" id="KI394011">
    <property type="protein sequence ID" value="ERN05544.1"/>
    <property type="molecule type" value="Genomic_DNA"/>
</dbReference>
<proteinExistence type="predicted"/>
<name>W1PCV9_AMBTC</name>
<gene>
    <name evidence="2" type="ORF">AMTR_s00007p00265030</name>
</gene>
<reference evidence="3" key="1">
    <citation type="journal article" date="2013" name="Science">
        <title>The Amborella genome and the evolution of flowering plants.</title>
        <authorList>
            <consortium name="Amborella Genome Project"/>
        </authorList>
    </citation>
    <scope>NUCLEOTIDE SEQUENCE [LARGE SCALE GENOMIC DNA]</scope>
</reference>
<dbReference type="Proteomes" id="UP000017836">
    <property type="component" value="Unassembled WGS sequence"/>
</dbReference>
<evidence type="ECO:0000256" key="1">
    <source>
        <dbReference type="SAM" id="MobiDB-lite"/>
    </source>
</evidence>
<dbReference type="Gramene" id="ERN05544">
    <property type="protein sequence ID" value="ERN05544"/>
    <property type="gene ID" value="AMTR_s00007p00265030"/>
</dbReference>
<protein>
    <submittedName>
        <fullName evidence="2">Uncharacterized protein</fullName>
    </submittedName>
</protein>
<dbReference type="PANTHER" id="PTHR34054">
    <property type="entry name" value="EXPRESSED PROTEIN"/>
    <property type="match status" value="1"/>
</dbReference>
<dbReference type="InterPro" id="IPR045884">
    <property type="entry name" value="At5g59350-like"/>
</dbReference>
<dbReference type="PANTHER" id="PTHR34054:SF2">
    <property type="entry name" value="EXPRESSED PROTEIN"/>
    <property type="match status" value="1"/>
</dbReference>
<feature type="compositionally biased region" description="Basic and acidic residues" evidence="1">
    <location>
        <begin position="43"/>
        <end position="52"/>
    </location>
</feature>
<evidence type="ECO:0000313" key="2">
    <source>
        <dbReference type="EMBL" id="ERN05544.1"/>
    </source>
</evidence>
<feature type="region of interest" description="Disordered" evidence="1">
    <location>
        <begin position="43"/>
        <end position="66"/>
    </location>
</feature>
<dbReference type="AlphaFoldDB" id="W1PCV9"/>
<accession>W1PCV9</accession>
<organism evidence="2 3">
    <name type="scientific">Amborella trichopoda</name>
    <dbReference type="NCBI Taxonomy" id="13333"/>
    <lineage>
        <taxon>Eukaryota</taxon>
        <taxon>Viridiplantae</taxon>
        <taxon>Streptophyta</taxon>
        <taxon>Embryophyta</taxon>
        <taxon>Tracheophyta</taxon>
        <taxon>Spermatophyta</taxon>
        <taxon>Magnoliopsida</taxon>
        <taxon>Amborellales</taxon>
        <taxon>Amborellaceae</taxon>
        <taxon>Amborella</taxon>
    </lineage>
</organism>
<keyword evidence="3" id="KW-1185">Reference proteome</keyword>
<evidence type="ECO:0000313" key="3">
    <source>
        <dbReference type="Proteomes" id="UP000017836"/>
    </source>
</evidence>